<dbReference type="OrthoDB" id="4993160at2759"/>
<dbReference type="GeneID" id="70229637"/>
<dbReference type="EMBL" id="JAGMUX010000011">
    <property type="protein sequence ID" value="KAH7244060.1"/>
    <property type="molecule type" value="Genomic_DNA"/>
</dbReference>
<dbReference type="Proteomes" id="UP000720189">
    <property type="component" value="Unassembled WGS sequence"/>
</dbReference>
<protein>
    <submittedName>
        <fullName evidence="1">Uncharacterized protein</fullName>
    </submittedName>
</protein>
<evidence type="ECO:0000313" key="2">
    <source>
        <dbReference type="Proteomes" id="UP000720189"/>
    </source>
</evidence>
<dbReference type="AlphaFoldDB" id="A0A9P9GRB4"/>
<comment type="caution">
    <text evidence="1">The sequence shown here is derived from an EMBL/GenBank/DDBJ whole genome shotgun (WGS) entry which is preliminary data.</text>
</comment>
<keyword evidence="2" id="KW-1185">Reference proteome</keyword>
<dbReference type="RefSeq" id="XP_046047283.1">
    <property type="nucleotide sequence ID" value="XM_046199683.1"/>
</dbReference>
<sequence length="126" mass="14665">MDLPEVKSASRNRDAYYPDWETIEIMEVVFMNWVKSYRTIPEGGELFPPRAIPRRIPRAHTTHFRHAELLRKSTAASGRPVCLESVRRAVEDLHEALLHKTGNHFHFLHIAIEMIEEMYHCGKGTD</sequence>
<organism evidence="1 2">
    <name type="scientific">Fusarium redolens</name>
    <dbReference type="NCBI Taxonomy" id="48865"/>
    <lineage>
        <taxon>Eukaryota</taxon>
        <taxon>Fungi</taxon>
        <taxon>Dikarya</taxon>
        <taxon>Ascomycota</taxon>
        <taxon>Pezizomycotina</taxon>
        <taxon>Sordariomycetes</taxon>
        <taxon>Hypocreomycetidae</taxon>
        <taxon>Hypocreales</taxon>
        <taxon>Nectriaceae</taxon>
        <taxon>Fusarium</taxon>
        <taxon>Fusarium redolens species complex</taxon>
    </lineage>
</organism>
<accession>A0A9P9GRB4</accession>
<evidence type="ECO:0000313" key="1">
    <source>
        <dbReference type="EMBL" id="KAH7244060.1"/>
    </source>
</evidence>
<proteinExistence type="predicted"/>
<gene>
    <name evidence="1" type="ORF">BKA55DRAFT_691871</name>
</gene>
<reference evidence="1" key="1">
    <citation type="journal article" date="2021" name="Nat. Commun.">
        <title>Genetic determinants of endophytism in the Arabidopsis root mycobiome.</title>
        <authorList>
            <person name="Mesny F."/>
            <person name="Miyauchi S."/>
            <person name="Thiergart T."/>
            <person name="Pickel B."/>
            <person name="Atanasova L."/>
            <person name="Karlsson M."/>
            <person name="Huettel B."/>
            <person name="Barry K.W."/>
            <person name="Haridas S."/>
            <person name="Chen C."/>
            <person name="Bauer D."/>
            <person name="Andreopoulos W."/>
            <person name="Pangilinan J."/>
            <person name="LaButti K."/>
            <person name="Riley R."/>
            <person name="Lipzen A."/>
            <person name="Clum A."/>
            <person name="Drula E."/>
            <person name="Henrissat B."/>
            <person name="Kohler A."/>
            <person name="Grigoriev I.V."/>
            <person name="Martin F.M."/>
            <person name="Hacquard S."/>
        </authorList>
    </citation>
    <scope>NUCLEOTIDE SEQUENCE</scope>
    <source>
        <strain evidence="1">MPI-CAGE-AT-0023</strain>
    </source>
</reference>
<name>A0A9P9GRB4_FUSRE</name>